<evidence type="ECO:0000256" key="1">
    <source>
        <dbReference type="ARBA" id="ARBA00001913"/>
    </source>
</evidence>
<dbReference type="PROSITE" id="PS50026">
    <property type="entry name" value="EGF_3"/>
    <property type="match status" value="1"/>
</dbReference>
<dbReference type="PANTHER" id="PTHR19277:SF161">
    <property type="entry name" value="LAMININ G DOMAIN-CONTAINING PROTEIN"/>
    <property type="match status" value="1"/>
</dbReference>
<proteinExistence type="inferred from homology"/>
<feature type="disulfide bond" evidence="7">
    <location>
        <begin position="119"/>
        <end position="128"/>
    </location>
</feature>
<evidence type="ECO:0000256" key="7">
    <source>
        <dbReference type="PROSITE-ProRule" id="PRU00076"/>
    </source>
</evidence>
<dbReference type="SUPFAM" id="SSF49899">
    <property type="entry name" value="Concanavalin A-like lectins/glucanases"/>
    <property type="match status" value="2"/>
</dbReference>
<dbReference type="InterPro" id="IPR051360">
    <property type="entry name" value="Neuronal_Pentraxin_Related"/>
</dbReference>
<dbReference type="AlphaFoldDB" id="A7RPI6"/>
<dbReference type="InterPro" id="IPR000742">
    <property type="entry name" value="EGF"/>
</dbReference>
<evidence type="ECO:0000313" key="9">
    <source>
        <dbReference type="EMBL" id="EDO46517.1"/>
    </source>
</evidence>
<dbReference type="eggNOG" id="ENOG502STZQ">
    <property type="taxonomic scope" value="Eukaryota"/>
</dbReference>
<dbReference type="Proteomes" id="UP000001593">
    <property type="component" value="Unassembled WGS sequence"/>
</dbReference>
<protein>
    <recommendedName>
        <fullName evidence="8">EGF-like domain-containing protein</fullName>
    </recommendedName>
</protein>
<name>A7RPI6_NEMVE</name>
<keyword evidence="5 7" id="KW-1015">Disulfide bond</keyword>
<dbReference type="GO" id="GO:0046872">
    <property type="term" value="F:metal ion binding"/>
    <property type="evidence" value="ECO:0007669"/>
    <property type="project" value="UniProtKB-KW"/>
</dbReference>
<keyword evidence="7" id="KW-0245">EGF-like domain</keyword>
<evidence type="ECO:0000256" key="4">
    <source>
        <dbReference type="ARBA" id="ARBA00022837"/>
    </source>
</evidence>
<dbReference type="Gene3D" id="2.60.120.200">
    <property type="match status" value="2"/>
</dbReference>
<gene>
    <name evidence="9" type="ORF">NEMVEDRAFT_v1g239787</name>
</gene>
<sequence length="806" mass="91406">MVEFGKHRRKKGAVNWPKLLLLVNSIQSPAQRKNGDENRCKELSNFMYGEDVFGGSSTNKVDHLGQWFQKDCFFWLSCLLSSLTLSTSLHKNNCENRQCLHNNMTCQTGFGELGFRCVCPLCFHGEDCEEVSLGKQVLEFPEPNSTNRLEYFNEKPRQIYNITVCLWFQASKQSTESSTVFSLATNQSDNAFTVFLDKTNRKIALYLQTGKPVRKVKLKDYEEHDAIILQRERGKLRLPGQLFRSLELVVDLGVDRCGPLISEILYENIKKDIGSPFHEILILATPETLDPPICSPKWRKKLLCVVTWVDAHSPSNSEDSTNAWKTYLNGTLKDHGEKALSMEDSLQCPLHDGSIVLGADQDGYQSKFKEPFLGNMTAVNIWDRELTDTEIADLAKECPSGIGNFLSWEGFLMKFSDKTRMICPVECTPYDSGEMEDESIDAFSKEVISDKNMAKDYFQHLKTLSFKRKRGYSYFMVLILCIPVNGGSTPDRGKSEESRCVTLPDFHTSRIEEKVRGDMLRDTLPDFHISSIPLIEEKVRGDMDRGKSEESRCVTLPDFHTSRIEEKVGGDMLRDTLPDFHISSIPLIEEKVRGDMATLSRLNKLKVTCSNTKALQVLDILGEDHDHVCVETQKKIAHGVKATKEAMENHTTAGHCTQKPDAKLITCKGCQEIVSAKTQSHPQGFVVAFDNIDMTIGRRQMTISSQNEDIHWVNHEMVMNRVSGNGLQSECPKATFTDIPNIEFLPDFGDQNRQRFHYIVLVSRVLAEYFGCFANLKDVCIKHLPHKYNKELAEQSIKVCVLLLIA</sequence>
<dbReference type="STRING" id="45351.A7RPI6"/>
<evidence type="ECO:0000256" key="3">
    <source>
        <dbReference type="ARBA" id="ARBA00022723"/>
    </source>
</evidence>
<comment type="similarity">
    <text evidence="2">Belongs to the EGF domain peptide family.</text>
</comment>
<comment type="cofactor">
    <cofactor evidence="1">
        <name>Ca(2+)</name>
        <dbReference type="ChEBI" id="CHEBI:29108"/>
    </cofactor>
</comment>
<keyword evidence="3" id="KW-0479">Metal-binding</keyword>
<reference evidence="9 10" key="1">
    <citation type="journal article" date="2007" name="Science">
        <title>Sea anemone genome reveals ancestral eumetazoan gene repertoire and genomic organization.</title>
        <authorList>
            <person name="Putnam N.H."/>
            <person name="Srivastava M."/>
            <person name="Hellsten U."/>
            <person name="Dirks B."/>
            <person name="Chapman J."/>
            <person name="Salamov A."/>
            <person name="Terry A."/>
            <person name="Shapiro H."/>
            <person name="Lindquist E."/>
            <person name="Kapitonov V.V."/>
            <person name="Jurka J."/>
            <person name="Genikhovich G."/>
            <person name="Grigoriev I.V."/>
            <person name="Lucas S.M."/>
            <person name="Steele R.E."/>
            <person name="Finnerty J.R."/>
            <person name="Technau U."/>
            <person name="Martindale M.Q."/>
            <person name="Rokhsar D.S."/>
        </authorList>
    </citation>
    <scope>NUCLEOTIDE SEQUENCE [LARGE SCALE GENOMIC DNA]</scope>
    <source>
        <strain evidence="10">CH2 X CH6</strain>
    </source>
</reference>
<dbReference type="EMBL" id="DS469526">
    <property type="protein sequence ID" value="EDO46517.1"/>
    <property type="molecule type" value="Genomic_DNA"/>
</dbReference>
<accession>A7RPI6</accession>
<keyword evidence="6" id="KW-0325">Glycoprotein</keyword>
<evidence type="ECO:0000256" key="2">
    <source>
        <dbReference type="ARBA" id="ARBA00006373"/>
    </source>
</evidence>
<dbReference type="HOGENOM" id="CLU_349611_0_0_1"/>
<evidence type="ECO:0000259" key="8">
    <source>
        <dbReference type="PROSITE" id="PS50026"/>
    </source>
</evidence>
<dbReference type="Pfam" id="PF00354">
    <property type="entry name" value="Pentaxin"/>
    <property type="match status" value="2"/>
</dbReference>
<dbReference type="InParanoid" id="A7RPI6"/>
<dbReference type="InterPro" id="IPR001759">
    <property type="entry name" value="PTX_dom"/>
</dbReference>
<dbReference type="PROSITE" id="PS00022">
    <property type="entry name" value="EGF_1"/>
    <property type="match status" value="1"/>
</dbReference>
<organism evidence="9 10">
    <name type="scientific">Nematostella vectensis</name>
    <name type="common">Starlet sea anemone</name>
    <dbReference type="NCBI Taxonomy" id="45351"/>
    <lineage>
        <taxon>Eukaryota</taxon>
        <taxon>Metazoa</taxon>
        <taxon>Cnidaria</taxon>
        <taxon>Anthozoa</taxon>
        <taxon>Hexacorallia</taxon>
        <taxon>Actiniaria</taxon>
        <taxon>Edwardsiidae</taxon>
        <taxon>Nematostella</taxon>
    </lineage>
</organism>
<dbReference type="PANTHER" id="PTHR19277">
    <property type="entry name" value="PENTRAXIN"/>
    <property type="match status" value="1"/>
</dbReference>
<keyword evidence="4" id="KW-0106">Calcium</keyword>
<evidence type="ECO:0000313" key="10">
    <source>
        <dbReference type="Proteomes" id="UP000001593"/>
    </source>
</evidence>
<dbReference type="InterPro" id="IPR013320">
    <property type="entry name" value="ConA-like_dom_sf"/>
</dbReference>
<comment type="caution">
    <text evidence="7">Lacks conserved residue(s) required for the propagation of feature annotation.</text>
</comment>
<evidence type="ECO:0000256" key="5">
    <source>
        <dbReference type="ARBA" id="ARBA00023157"/>
    </source>
</evidence>
<keyword evidence="10" id="KW-1185">Reference proteome</keyword>
<evidence type="ECO:0000256" key="6">
    <source>
        <dbReference type="ARBA" id="ARBA00023180"/>
    </source>
</evidence>
<feature type="domain" description="EGF-like" evidence="8">
    <location>
        <begin position="90"/>
        <end position="129"/>
    </location>
</feature>